<evidence type="ECO:0000256" key="4">
    <source>
        <dbReference type="ARBA" id="ARBA00022679"/>
    </source>
</evidence>
<evidence type="ECO:0000259" key="9">
    <source>
        <dbReference type="PROSITE" id="PS50109"/>
    </source>
</evidence>
<dbReference type="InterPro" id="IPR036890">
    <property type="entry name" value="HATPase_C_sf"/>
</dbReference>
<dbReference type="PROSITE" id="PS50109">
    <property type="entry name" value="HIS_KIN"/>
    <property type="match status" value="1"/>
</dbReference>
<dbReference type="InterPro" id="IPR005467">
    <property type="entry name" value="His_kinase_dom"/>
</dbReference>
<comment type="caution">
    <text evidence="10">The sequence shown here is derived from an EMBL/GenBank/DDBJ whole genome shotgun (WGS) entry which is preliminary data.</text>
</comment>
<keyword evidence="3" id="KW-0597">Phosphoprotein</keyword>
<dbReference type="InterPro" id="IPR036097">
    <property type="entry name" value="HisK_dim/P_sf"/>
</dbReference>
<name>A0A9D2UHB5_9BACT</name>
<keyword evidence="4" id="KW-0808">Transferase</keyword>
<dbReference type="SUPFAM" id="SSF47384">
    <property type="entry name" value="Homodimeric domain of signal transducing histidine kinase"/>
    <property type="match status" value="1"/>
</dbReference>
<evidence type="ECO:0000313" key="10">
    <source>
        <dbReference type="EMBL" id="HJD52453.1"/>
    </source>
</evidence>
<dbReference type="AlphaFoldDB" id="A0A9D2UHB5"/>
<accession>A0A9D2UHB5</accession>
<dbReference type="InterPro" id="IPR003661">
    <property type="entry name" value="HisK_dim/P_dom"/>
</dbReference>
<organism evidence="10 11">
    <name type="scientific">Candidatus Avibacteroides avistercoris</name>
    <dbReference type="NCBI Taxonomy" id="2840690"/>
    <lineage>
        <taxon>Bacteria</taxon>
        <taxon>Pseudomonadati</taxon>
        <taxon>Bacteroidota</taxon>
        <taxon>Bacteroidia</taxon>
        <taxon>Bacteroidales</taxon>
        <taxon>Bacteroidaceae</taxon>
        <taxon>Bacteroidaceae incertae sedis</taxon>
        <taxon>Candidatus Avibacteroides</taxon>
    </lineage>
</organism>
<feature type="transmembrane region" description="Helical" evidence="8">
    <location>
        <begin position="7"/>
        <end position="27"/>
    </location>
</feature>
<dbReference type="SMART" id="SM00387">
    <property type="entry name" value="HATPase_c"/>
    <property type="match status" value="1"/>
</dbReference>
<keyword evidence="7 8" id="KW-1133">Transmembrane helix</keyword>
<dbReference type="PANTHER" id="PTHR45436">
    <property type="entry name" value="SENSOR HISTIDINE KINASE YKOH"/>
    <property type="match status" value="1"/>
</dbReference>
<proteinExistence type="predicted"/>
<evidence type="ECO:0000256" key="2">
    <source>
        <dbReference type="ARBA" id="ARBA00012438"/>
    </source>
</evidence>
<dbReference type="Gene3D" id="3.30.565.10">
    <property type="entry name" value="Histidine kinase-like ATPase, C-terminal domain"/>
    <property type="match status" value="1"/>
</dbReference>
<evidence type="ECO:0000256" key="8">
    <source>
        <dbReference type="SAM" id="Phobius"/>
    </source>
</evidence>
<dbReference type="EC" id="2.7.13.3" evidence="2"/>
<reference evidence="10" key="1">
    <citation type="journal article" date="2021" name="PeerJ">
        <title>Extensive microbial diversity within the chicken gut microbiome revealed by metagenomics and culture.</title>
        <authorList>
            <person name="Gilroy R."/>
            <person name="Ravi A."/>
            <person name="Getino M."/>
            <person name="Pursley I."/>
            <person name="Horton D.L."/>
            <person name="Alikhan N.F."/>
            <person name="Baker D."/>
            <person name="Gharbi K."/>
            <person name="Hall N."/>
            <person name="Watson M."/>
            <person name="Adriaenssens E.M."/>
            <person name="Foster-Nyarko E."/>
            <person name="Jarju S."/>
            <person name="Secka A."/>
            <person name="Antonio M."/>
            <person name="Oren A."/>
            <person name="Chaudhuri R.R."/>
            <person name="La Ragione R."/>
            <person name="Hildebrand F."/>
            <person name="Pallen M.J."/>
        </authorList>
    </citation>
    <scope>NUCLEOTIDE SEQUENCE</scope>
    <source>
        <strain evidence="10">MalCec1-1739</strain>
    </source>
</reference>
<dbReference type="Pfam" id="PF00512">
    <property type="entry name" value="HisKA"/>
    <property type="match status" value="1"/>
</dbReference>
<dbReference type="GO" id="GO:0000155">
    <property type="term" value="F:phosphorelay sensor kinase activity"/>
    <property type="evidence" value="ECO:0007669"/>
    <property type="project" value="InterPro"/>
</dbReference>
<feature type="domain" description="Histidine kinase" evidence="9">
    <location>
        <begin position="222"/>
        <end position="423"/>
    </location>
</feature>
<evidence type="ECO:0000256" key="7">
    <source>
        <dbReference type="ARBA" id="ARBA00022989"/>
    </source>
</evidence>
<dbReference type="CDD" id="cd00082">
    <property type="entry name" value="HisKA"/>
    <property type="match status" value="1"/>
</dbReference>
<protein>
    <recommendedName>
        <fullName evidence="2">histidine kinase</fullName>
        <ecNumber evidence="2">2.7.13.3</ecNumber>
    </recommendedName>
</protein>
<reference evidence="10" key="2">
    <citation type="submission" date="2021-04" db="EMBL/GenBank/DDBJ databases">
        <authorList>
            <person name="Gilroy R."/>
        </authorList>
    </citation>
    <scope>NUCLEOTIDE SEQUENCE</scope>
    <source>
        <strain evidence="10">MalCec1-1739</strain>
    </source>
</reference>
<keyword evidence="5 8" id="KW-0812">Transmembrane</keyword>
<dbReference type="PANTHER" id="PTHR45436:SF5">
    <property type="entry name" value="SENSOR HISTIDINE KINASE TRCS"/>
    <property type="match status" value="1"/>
</dbReference>
<evidence type="ECO:0000256" key="3">
    <source>
        <dbReference type="ARBA" id="ARBA00022553"/>
    </source>
</evidence>
<dbReference type="InterPro" id="IPR050428">
    <property type="entry name" value="TCS_sensor_his_kinase"/>
</dbReference>
<dbReference type="GO" id="GO:0005886">
    <property type="term" value="C:plasma membrane"/>
    <property type="evidence" value="ECO:0007669"/>
    <property type="project" value="TreeGrafter"/>
</dbReference>
<dbReference type="SUPFAM" id="SSF55874">
    <property type="entry name" value="ATPase domain of HSP90 chaperone/DNA topoisomerase II/histidine kinase"/>
    <property type="match status" value="1"/>
</dbReference>
<evidence type="ECO:0000256" key="1">
    <source>
        <dbReference type="ARBA" id="ARBA00000085"/>
    </source>
</evidence>
<keyword evidence="8" id="KW-0472">Membrane</keyword>
<dbReference type="Proteomes" id="UP000787625">
    <property type="component" value="Unassembled WGS sequence"/>
</dbReference>
<evidence type="ECO:0000256" key="6">
    <source>
        <dbReference type="ARBA" id="ARBA00022777"/>
    </source>
</evidence>
<keyword evidence="6 10" id="KW-0418">Kinase</keyword>
<sequence length="423" mass="47883">MKLVYRLALRTLLLLFPIMAVWGFFFYRAMIAEVVDETDDTLEDYSESIIRRALGGDRLPSISNGSNNQYYLTPISGEEAAAMPVISYKDSMTYIIEKGEKEPARIMRTVFVNDMGQHFMLTVATPIIDRQDLTRQIFYWVVMLYFVLLLTVVVVNMVIFYRSLKPLYVLLDWLDSYTVGKENAPLVNPTSVTEFQKLNDAAVKNALRHERYNEQQKVFIGNASHEVQTPVAICLNRVEMMMEDDSLPENIMQGLAELHTTLQHISRLNRSLLLLTRIDNGQFSDVANIDLCAMARRYADSFADIYSHRGITCEMRGEKQMHIMINPTMAEMLVSNLLKNAFVHSPDGATVIVTVTGMTMDFSNVAESGPLDGEKVFERFYQGSKREGSTGLGLAICSAICRAYGLGIAYFYNDGTHHFTVRG</sequence>
<dbReference type="InterPro" id="IPR003594">
    <property type="entry name" value="HATPase_dom"/>
</dbReference>
<dbReference type="Pfam" id="PF02518">
    <property type="entry name" value="HATPase_c"/>
    <property type="match status" value="1"/>
</dbReference>
<dbReference type="SMART" id="SM00388">
    <property type="entry name" value="HisKA"/>
    <property type="match status" value="1"/>
</dbReference>
<gene>
    <name evidence="10" type="ORF">IAA93_01815</name>
</gene>
<feature type="transmembrane region" description="Helical" evidence="8">
    <location>
        <begin position="137"/>
        <end position="161"/>
    </location>
</feature>
<dbReference type="EMBL" id="DWUP01000034">
    <property type="protein sequence ID" value="HJD52453.1"/>
    <property type="molecule type" value="Genomic_DNA"/>
</dbReference>
<evidence type="ECO:0000256" key="5">
    <source>
        <dbReference type="ARBA" id="ARBA00022692"/>
    </source>
</evidence>
<comment type="catalytic activity">
    <reaction evidence="1">
        <text>ATP + protein L-histidine = ADP + protein N-phospho-L-histidine.</text>
        <dbReference type="EC" id="2.7.13.3"/>
    </reaction>
</comment>
<dbReference type="Gene3D" id="1.10.287.130">
    <property type="match status" value="1"/>
</dbReference>
<evidence type="ECO:0000313" key="11">
    <source>
        <dbReference type="Proteomes" id="UP000787625"/>
    </source>
</evidence>